<accession>A0A7W6FI74</accession>
<evidence type="ECO:0000313" key="1">
    <source>
        <dbReference type="EMBL" id="MBB3914913.1"/>
    </source>
</evidence>
<gene>
    <name evidence="1" type="ORF">GGQ65_002200</name>
</gene>
<protein>
    <submittedName>
        <fullName evidence="1">Uncharacterized protein</fullName>
    </submittedName>
</protein>
<proteinExistence type="predicted"/>
<dbReference type="EMBL" id="JACIDG010000005">
    <property type="protein sequence ID" value="MBB3914913.1"/>
    <property type="molecule type" value="Genomic_DNA"/>
</dbReference>
<evidence type="ECO:0000313" key="2">
    <source>
        <dbReference type="Proteomes" id="UP000545490"/>
    </source>
</evidence>
<name>A0A7W6FI74_9HYPH</name>
<organism evidence="1 2">
    <name type="scientific">Rhizobium fabae</name>
    <dbReference type="NCBI Taxonomy" id="573179"/>
    <lineage>
        <taxon>Bacteria</taxon>
        <taxon>Pseudomonadati</taxon>
        <taxon>Pseudomonadota</taxon>
        <taxon>Alphaproteobacteria</taxon>
        <taxon>Hyphomicrobiales</taxon>
        <taxon>Rhizobiaceae</taxon>
        <taxon>Rhizobium/Agrobacterium group</taxon>
        <taxon>Rhizobium</taxon>
    </lineage>
</organism>
<sequence>MWITWSGNGFELHLTPVVARPCDTCAIRLYEAPHQRIENAEVLKYPKCEVKIAFKQRNLCRYAKVTI</sequence>
<dbReference type="AlphaFoldDB" id="A0A7W6FI74"/>
<comment type="caution">
    <text evidence="1">The sequence shown here is derived from an EMBL/GenBank/DDBJ whole genome shotgun (WGS) entry which is preliminary data.</text>
</comment>
<reference evidence="1 2" key="1">
    <citation type="submission" date="2020-08" db="EMBL/GenBank/DDBJ databases">
        <title>Genomic Encyclopedia of Type Strains, Phase IV (KMG-IV): sequencing the most valuable type-strain genomes for metagenomic binning, comparative biology and taxonomic classification.</title>
        <authorList>
            <person name="Goeker M."/>
        </authorList>
    </citation>
    <scope>NUCLEOTIDE SEQUENCE [LARGE SCALE GENOMIC DNA]</scope>
    <source>
        <strain evidence="1 2">DSM 19331</strain>
    </source>
</reference>
<dbReference type="Proteomes" id="UP000545490">
    <property type="component" value="Unassembled WGS sequence"/>
</dbReference>